<name>A0ACC3NXJ0_9PEZI</name>
<accession>A0ACC3NXJ0</accession>
<reference evidence="1" key="1">
    <citation type="submission" date="2023-07" db="EMBL/GenBank/DDBJ databases">
        <title>Black Yeasts Isolated from many extreme environments.</title>
        <authorList>
            <person name="Coleine C."/>
            <person name="Stajich J.E."/>
            <person name="Selbmann L."/>
        </authorList>
    </citation>
    <scope>NUCLEOTIDE SEQUENCE</scope>
    <source>
        <strain evidence="1">CCFEE 5714</strain>
    </source>
</reference>
<dbReference type="Proteomes" id="UP001281147">
    <property type="component" value="Unassembled WGS sequence"/>
</dbReference>
<dbReference type="EMBL" id="JAUTXU010000006">
    <property type="protein sequence ID" value="KAK3724057.1"/>
    <property type="molecule type" value="Genomic_DNA"/>
</dbReference>
<protein>
    <submittedName>
        <fullName evidence="1">Uncharacterized protein</fullName>
    </submittedName>
</protein>
<comment type="caution">
    <text evidence="1">The sequence shown here is derived from an EMBL/GenBank/DDBJ whole genome shotgun (WGS) entry which is preliminary data.</text>
</comment>
<organism evidence="1 2">
    <name type="scientific">Vermiconidia calcicola</name>
    <dbReference type="NCBI Taxonomy" id="1690605"/>
    <lineage>
        <taxon>Eukaryota</taxon>
        <taxon>Fungi</taxon>
        <taxon>Dikarya</taxon>
        <taxon>Ascomycota</taxon>
        <taxon>Pezizomycotina</taxon>
        <taxon>Dothideomycetes</taxon>
        <taxon>Dothideomycetidae</taxon>
        <taxon>Mycosphaerellales</taxon>
        <taxon>Extremaceae</taxon>
        <taxon>Vermiconidia</taxon>
    </lineage>
</organism>
<keyword evidence="2" id="KW-1185">Reference proteome</keyword>
<gene>
    <name evidence="1" type="ORF">LTR37_001179</name>
</gene>
<proteinExistence type="predicted"/>
<evidence type="ECO:0000313" key="2">
    <source>
        <dbReference type="Proteomes" id="UP001281147"/>
    </source>
</evidence>
<sequence>MAPGRVYRDYSLDEDSYSYILPIHRSSSLQKPANRTTTPQLQQASNVRPTSPRSPQTVVPATRMHESRMHESRMHESRMHESRMHESRMHESRMHELRMYESSIEDVDDYYGTGVARTTDDSDYPSQARGEHALSEPVLHEDQMELYPADSVTGAAPSDIHLKSGRGLSPAFSSRSVVSNTIPSNGPGSQSSGMPSQNSMPSQSSMPSRSSGTSYTVSKMPEFFSRTVFQIVLHNPTIAHQLLDFAHSRLCGENMEFLARVNKYHAMLSDVSKAIGEIHNDFISHRAPSQINLPEQVHQRVTGEMRTALASSLPSLENIFVSAQGDIERLVYTDIYPKFVRHQMVLSAAKALGGDRAKYAGLGDCFVLTDPSKADNPIMYASDGFVRVTGYPRNEIIPRNCRFLQGHGTDRSAVRRLKAAIDKREESVELLLNHKKNGEPFWNLLYTTPLFDGFGNLCFFLGGQINCSTTIHSSSDVMRILSQTHQKEEDTTSGTMSPVQPVLKQPRSRNIFNTFRKNPSGTHIPQRAPGMENVLLDKLDDMPLKGQMHTFHSAYSRFIIINYSTFLVSFVSAGILDLLFPIKASKSASAAAHAQSVGTDIFKFLANHGPSGSLSYDFKSSVKNALKMGSALTINLKLCARPYMGFEQFACHWTPLKDEQGAVSWVVLTLGNERRA</sequence>
<evidence type="ECO:0000313" key="1">
    <source>
        <dbReference type="EMBL" id="KAK3724057.1"/>
    </source>
</evidence>